<dbReference type="PROSITE" id="PS51257">
    <property type="entry name" value="PROKAR_LIPOPROTEIN"/>
    <property type="match status" value="1"/>
</dbReference>
<evidence type="ECO:0008006" key="4">
    <source>
        <dbReference type="Google" id="ProtNLM"/>
    </source>
</evidence>
<gene>
    <name evidence="2" type="ORF">OC846_006532</name>
</gene>
<proteinExistence type="predicted"/>
<dbReference type="SUPFAM" id="SSF53474">
    <property type="entry name" value="alpha/beta-Hydrolases"/>
    <property type="match status" value="1"/>
</dbReference>
<dbReference type="EMBL" id="JAPDMZ010000402">
    <property type="protein sequence ID" value="KAK0543101.1"/>
    <property type="molecule type" value="Genomic_DNA"/>
</dbReference>
<evidence type="ECO:0000313" key="3">
    <source>
        <dbReference type="Proteomes" id="UP001176517"/>
    </source>
</evidence>
<dbReference type="Proteomes" id="UP001176517">
    <property type="component" value="Unassembled WGS sequence"/>
</dbReference>
<accession>A0AAN6GJA6</accession>
<organism evidence="2 3">
    <name type="scientific">Tilletia horrida</name>
    <dbReference type="NCBI Taxonomy" id="155126"/>
    <lineage>
        <taxon>Eukaryota</taxon>
        <taxon>Fungi</taxon>
        <taxon>Dikarya</taxon>
        <taxon>Basidiomycota</taxon>
        <taxon>Ustilaginomycotina</taxon>
        <taxon>Exobasidiomycetes</taxon>
        <taxon>Tilletiales</taxon>
        <taxon>Tilletiaceae</taxon>
        <taxon>Tilletia</taxon>
    </lineage>
</organism>
<dbReference type="InterPro" id="IPR029058">
    <property type="entry name" value="AB_hydrolase_fold"/>
</dbReference>
<feature type="signal peptide" evidence="1">
    <location>
        <begin position="1"/>
        <end position="19"/>
    </location>
</feature>
<dbReference type="Gene3D" id="3.40.50.1820">
    <property type="entry name" value="alpha/beta hydrolase"/>
    <property type="match status" value="1"/>
</dbReference>
<feature type="chain" id="PRO_5042873350" description="Feruloyl esterase" evidence="1">
    <location>
        <begin position="20"/>
        <end position="495"/>
    </location>
</feature>
<dbReference type="AlphaFoldDB" id="A0AAN6GJA6"/>
<keyword evidence="3" id="KW-1185">Reference proteome</keyword>
<protein>
    <recommendedName>
        <fullName evidence="4">Feruloyl esterase</fullName>
    </recommendedName>
</protein>
<keyword evidence="1" id="KW-0732">Signal</keyword>
<name>A0AAN6GJA6_9BASI</name>
<evidence type="ECO:0000313" key="2">
    <source>
        <dbReference type="EMBL" id="KAK0543101.1"/>
    </source>
</evidence>
<reference evidence="2" key="1">
    <citation type="journal article" date="2023" name="PhytoFront">
        <title>Draft Genome Resources of Seven Strains of Tilletia horrida, Causal Agent of Kernel Smut of Rice.</title>
        <authorList>
            <person name="Khanal S."/>
            <person name="Antony Babu S."/>
            <person name="Zhou X.G."/>
        </authorList>
    </citation>
    <scope>NUCLEOTIDE SEQUENCE</scope>
    <source>
        <strain evidence="2">TX6</strain>
    </source>
</reference>
<sequence length="495" mass="53410">MRVFTLGSLAALVSSVACALTPGIGTFTSATTGRWLYYDVSTDQIYFGAYSNNDPPATVFNITAGKTKGLYTVRATDNSLYVSAGNGSGVATATTKVPGTYNFFNFTQNSDGSFYFASWNGALAKTKYGAMDSSSRLAFTAAPGSTGSAVKFKWNPNPYQTVNGVPYRTFTAGTNGIKYNVSVFYPQVPNQMYAYSVKWIGSAFDSSRPMLMYLGGSDSRTNEVQEETDVLAKTQSTGFPKVVAANSTLAQALLKNYLLVVPASPTCYNTSTNSFTNNLCGIAQSNHFIKHYRPAELKRIYDAVQSLFGFDTTRFALVGTGMGGRGGLRFLIDYPTLPAAVSMVSGALETDNSTYIKALPYKTWDSGEGCWDVTVPNVGGNCPADQVVQPTMEQGNVLVGFPIRLWSTRYDTIDTLAEAQATCDAVNSGSGGNCTVIDTLAPDHQSMAYYSRSTSDVDWLLSYVRPAGESSRLVGSKATVTRDTIRGKRHQKLRH</sequence>
<evidence type="ECO:0000256" key="1">
    <source>
        <dbReference type="SAM" id="SignalP"/>
    </source>
</evidence>
<comment type="caution">
    <text evidence="2">The sequence shown here is derived from an EMBL/GenBank/DDBJ whole genome shotgun (WGS) entry which is preliminary data.</text>
</comment>